<dbReference type="PANTHER" id="PTHR10579">
    <property type="entry name" value="CALCIUM-ACTIVATED CHLORIDE CHANNEL REGULATOR"/>
    <property type="match status" value="1"/>
</dbReference>
<keyword evidence="2" id="KW-0472">Membrane</keyword>
<comment type="caution">
    <text evidence="4">The sequence shown here is derived from an EMBL/GenBank/DDBJ whole genome shotgun (WGS) entry which is preliminary data.</text>
</comment>
<evidence type="ECO:0000256" key="2">
    <source>
        <dbReference type="SAM" id="Phobius"/>
    </source>
</evidence>
<dbReference type="PROSITE" id="PS50234">
    <property type="entry name" value="VWFA"/>
    <property type="match status" value="1"/>
</dbReference>
<dbReference type="InterPro" id="IPR002035">
    <property type="entry name" value="VWF_A"/>
</dbReference>
<dbReference type="RefSeq" id="WP_146407152.1">
    <property type="nucleotide sequence ID" value="NZ_SJPU01000002.1"/>
</dbReference>
<dbReference type="SUPFAM" id="SSF53300">
    <property type="entry name" value="vWA-like"/>
    <property type="match status" value="1"/>
</dbReference>
<dbReference type="InterPro" id="IPR022156">
    <property type="entry name" value="Uncharacterised_YfbK_N"/>
</dbReference>
<evidence type="ECO:0000256" key="1">
    <source>
        <dbReference type="SAM" id="MobiDB-lite"/>
    </source>
</evidence>
<dbReference type="InterPro" id="IPR036465">
    <property type="entry name" value="vWFA_dom_sf"/>
</dbReference>
<evidence type="ECO:0000313" key="5">
    <source>
        <dbReference type="Proteomes" id="UP000319908"/>
    </source>
</evidence>
<name>A0A5C6BT97_9BACT</name>
<dbReference type="InterPro" id="IPR021908">
    <property type="entry name" value="YfbK_C"/>
</dbReference>
<dbReference type="Pfam" id="PF13519">
    <property type="entry name" value="VWA_2"/>
    <property type="match status" value="1"/>
</dbReference>
<evidence type="ECO:0000259" key="3">
    <source>
        <dbReference type="PROSITE" id="PS50234"/>
    </source>
</evidence>
<keyword evidence="2" id="KW-0812">Transmembrane</keyword>
<evidence type="ECO:0000313" key="4">
    <source>
        <dbReference type="EMBL" id="TWU15225.1"/>
    </source>
</evidence>
<gene>
    <name evidence="4" type="ORF">Poly21_24190</name>
</gene>
<dbReference type="PANTHER" id="PTHR10579:SF43">
    <property type="entry name" value="ZINC FINGER (C3HC4-TYPE RING FINGER) FAMILY PROTEIN"/>
    <property type="match status" value="1"/>
</dbReference>
<feature type="compositionally biased region" description="Basic and acidic residues" evidence="1">
    <location>
        <begin position="467"/>
        <end position="479"/>
    </location>
</feature>
<feature type="region of interest" description="Disordered" evidence="1">
    <location>
        <begin position="467"/>
        <end position="488"/>
    </location>
</feature>
<proteinExistence type="predicted"/>
<dbReference type="EMBL" id="SJPU01000002">
    <property type="protein sequence ID" value="TWU15225.1"/>
    <property type="molecule type" value="Genomic_DNA"/>
</dbReference>
<dbReference type="SMART" id="SM00327">
    <property type="entry name" value="VWA"/>
    <property type="match status" value="1"/>
</dbReference>
<sequence length="955" mass="103447">MNDPTSNLSSEQELETRITALVLGEASAFERDQIARLIEQRPDLAEMKARLEMVHGLLHDVGKGDWAGEEAGDWKLPASKRNALMAALESETIADLTESWRPVPRFSRFTLIASLVCAACLVVVVGLWKISGSQQVAMVRSLSQATSELSSGSAVEYVLDEESVAEYAAADDAPAVAFQRPGGPEGMGFEMGGMGGGVELSLPMSEAEGLAERRTKDVDARFYRSALNDTAEFDSGRVSGRFDVMLGMPLQEMPSAETATRDKAVAPLAAMPQARSPDSKQGFPTVNDFAEPLWAAGSPVPSTQDTAGSREYAGRGLGRLSESASESFEFADSSNGVAPLSAPTSSVQTFDRSTNNGRGSTVETLVPQEPQAAVAGKPQSGESEQEERAFDLRTASDWDELSRRRLSDADVRAQSSVENEVAEMASGQQQEFKTDQLRDSLEDDLDLYFGREGGDHQPLSKRSEELSALDADRPLEQKEANLPQLSEEAGKKLDGVARGEVRRELQERVVVIPPESDAAAEPFSTFSLHVSDVSFKLAAAALAEGQWPAASEVRIEEFVNALDYGDPLPSQHEKVACQIEQCIDPFAQQRNLLRVSLRTAAAGRAAATPLRLTLLLDNSGSMERIDRQHTVRRAFVTLAEQLQPNDQITLISFARTPRLLADRVSGAGAKELVDLIEHLPSDGGTNIEAALQLAWEKSREQWTEGAQNRIILLTDGAVNLGDANPERLANMVSSIRDSGIAFDAAGISANGLNDEVLEALTRKGDGRYYLLDSAESVDDGFARQIAGALRPAAMNVKVQIEFNPLRVGNYRLLGFQKHRLNEEDFRNDQVDAAEMAAAEAGVAVYQFEAKPDGQGDVGSISVRFRDMASGQMVERRWPIVYQPNPPRADQTSASLRLATVSALFAAKLSGGPVGESVDLKVLSELLAGLPPQNRVANRVRQLEQMIQQARQINGQ</sequence>
<dbReference type="Gene3D" id="3.40.50.410">
    <property type="entry name" value="von Willebrand factor, type A domain"/>
    <property type="match status" value="1"/>
</dbReference>
<reference evidence="4 5" key="1">
    <citation type="journal article" date="2020" name="Antonie Van Leeuwenhoek">
        <title>Rhodopirellula heiligendammensis sp. nov., Rhodopirellula pilleata sp. nov., and Rhodopirellula solitaria sp. nov. isolated from natural or artificial marine surfaces in Northern Germany and California, USA, and emended description of the genus Rhodopirellula.</title>
        <authorList>
            <person name="Kallscheuer N."/>
            <person name="Wiegand S."/>
            <person name="Jogler M."/>
            <person name="Boedeker C."/>
            <person name="Peeters S.H."/>
            <person name="Rast P."/>
            <person name="Heuer A."/>
            <person name="Jetten M.S.M."/>
            <person name="Rohde M."/>
            <person name="Jogler C."/>
        </authorList>
    </citation>
    <scope>NUCLEOTIDE SEQUENCE [LARGE SCALE GENOMIC DNA]</scope>
    <source>
        <strain evidence="4 5">Poly21</strain>
    </source>
</reference>
<keyword evidence="2" id="KW-1133">Transmembrane helix</keyword>
<dbReference type="InterPro" id="IPR051266">
    <property type="entry name" value="CLCR"/>
</dbReference>
<organism evidence="4 5">
    <name type="scientific">Allorhodopirellula heiligendammensis</name>
    <dbReference type="NCBI Taxonomy" id="2714739"/>
    <lineage>
        <taxon>Bacteria</taxon>
        <taxon>Pseudomonadati</taxon>
        <taxon>Planctomycetota</taxon>
        <taxon>Planctomycetia</taxon>
        <taxon>Pirellulales</taxon>
        <taxon>Pirellulaceae</taxon>
        <taxon>Allorhodopirellula</taxon>
    </lineage>
</organism>
<feature type="domain" description="VWFA" evidence="3">
    <location>
        <begin position="611"/>
        <end position="785"/>
    </location>
</feature>
<dbReference type="Proteomes" id="UP000319908">
    <property type="component" value="Unassembled WGS sequence"/>
</dbReference>
<accession>A0A5C6BT97</accession>
<dbReference type="Pfam" id="PF12034">
    <property type="entry name" value="YfbK_C"/>
    <property type="match status" value="1"/>
</dbReference>
<dbReference type="AlphaFoldDB" id="A0A5C6BT97"/>
<feature type="compositionally biased region" description="Basic and acidic residues" evidence="1">
    <location>
        <begin position="386"/>
        <end position="411"/>
    </location>
</feature>
<protein>
    <submittedName>
        <fullName evidence="4">von Willebrand factor</fullName>
    </submittedName>
</protein>
<feature type="transmembrane region" description="Helical" evidence="2">
    <location>
        <begin position="109"/>
        <end position="128"/>
    </location>
</feature>
<feature type="region of interest" description="Disordered" evidence="1">
    <location>
        <begin position="332"/>
        <end position="436"/>
    </location>
</feature>
<feature type="compositionally biased region" description="Polar residues" evidence="1">
    <location>
        <begin position="342"/>
        <end position="363"/>
    </location>
</feature>
<keyword evidence="5" id="KW-1185">Reference proteome</keyword>
<dbReference type="Pfam" id="PF12450">
    <property type="entry name" value="vWF_A"/>
    <property type="match status" value="1"/>
</dbReference>
<dbReference type="OrthoDB" id="9805121at2"/>